<evidence type="ECO:0008006" key="3">
    <source>
        <dbReference type="Google" id="ProtNLM"/>
    </source>
</evidence>
<sequence>MTLTDADVDRVRWALYRGFADTGTELPPDELAARAGVAPGDLDAALTILEQQRHVVRRDGATVLAHPFAGRNFAFSVMSEETLWWGGCAWDAFAIPHLLQRGPMLVATTCPACGTTHAWNVGPDGPPAGDQVAHFLVPMRSVWDDVVEACRNQRVFCSTDCVSTWLQRHRLPMGSTFSLATLWRLASHWYDGRLAPSYTRRDPQEAGAYFAEVGLTGEFWTGSGTGNTTEP</sequence>
<name>A0A7Y9DJB9_9ACTN</name>
<accession>A0A7Y9DJB9</accession>
<evidence type="ECO:0000313" key="1">
    <source>
        <dbReference type="EMBL" id="NYD20488.1"/>
    </source>
</evidence>
<comment type="caution">
    <text evidence="1">The sequence shown here is derived from an EMBL/GenBank/DDBJ whole genome shotgun (WGS) entry which is preliminary data.</text>
</comment>
<dbReference type="InterPro" id="IPR004927">
    <property type="entry name" value="MerB"/>
</dbReference>
<dbReference type="InterPro" id="IPR053717">
    <property type="entry name" value="MerB_lyase_sf"/>
</dbReference>
<protein>
    <recommendedName>
        <fullName evidence="3">Alkylmercury lyase</fullName>
    </recommendedName>
</protein>
<dbReference type="Gene3D" id="3.30.450.410">
    <property type="match status" value="1"/>
</dbReference>
<dbReference type="AlphaFoldDB" id="A0A7Y9DJB9"/>
<organism evidence="1 2">
    <name type="scientific">Kineococcus aurantiacus</name>
    <dbReference type="NCBI Taxonomy" id="37633"/>
    <lineage>
        <taxon>Bacteria</taxon>
        <taxon>Bacillati</taxon>
        <taxon>Actinomycetota</taxon>
        <taxon>Actinomycetes</taxon>
        <taxon>Kineosporiales</taxon>
        <taxon>Kineosporiaceae</taxon>
        <taxon>Kineococcus</taxon>
    </lineage>
</organism>
<proteinExistence type="predicted"/>
<keyword evidence="2" id="KW-1185">Reference proteome</keyword>
<dbReference type="Pfam" id="PF03243">
    <property type="entry name" value="MerB"/>
    <property type="match status" value="1"/>
</dbReference>
<reference evidence="1 2" key="1">
    <citation type="submission" date="2020-07" db="EMBL/GenBank/DDBJ databases">
        <title>Sequencing the genomes of 1000 actinobacteria strains.</title>
        <authorList>
            <person name="Klenk H.-P."/>
        </authorList>
    </citation>
    <scope>NUCLEOTIDE SEQUENCE [LARGE SCALE GENOMIC DNA]</scope>
    <source>
        <strain evidence="1 2">DSM 7487</strain>
    </source>
</reference>
<dbReference type="RefSeq" id="WP_179748156.1">
    <property type="nucleotide sequence ID" value="NZ_BAAAGN010000002.1"/>
</dbReference>
<dbReference type="Proteomes" id="UP000521922">
    <property type="component" value="Unassembled WGS sequence"/>
</dbReference>
<evidence type="ECO:0000313" key="2">
    <source>
        <dbReference type="Proteomes" id="UP000521922"/>
    </source>
</evidence>
<dbReference type="SUPFAM" id="SSF160387">
    <property type="entry name" value="NosL/MerB-like"/>
    <property type="match status" value="1"/>
</dbReference>
<dbReference type="EMBL" id="JACCBB010000001">
    <property type="protein sequence ID" value="NYD20488.1"/>
    <property type="molecule type" value="Genomic_DNA"/>
</dbReference>
<dbReference type="GO" id="GO:0018836">
    <property type="term" value="F:alkylmercury lyase activity"/>
    <property type="evidence" value="ECO:0007669"/>
    <property type="project" value="InterPro"/>
</dbReference>
<gene>
    <name evidence="1" type="ORF">BJ968_000028</name>
</gene>